<evidence type="ECO:0008006" key="3">
    <source>
        <dbReference type="Google" id="ProtNLM"/>
    </source>
</evidence>
<accession>A0A1R1MN41</accession>
<organism evidence="1 2">
    <name type="scientific">Desulfurobacterium indicum</name>
    <dbReference type="NCBI Taxonomy" id="1914305"/>
    <lineage>
        <taxon>Bacteria</taxon>
        <taxon>Pseudomonadati</taxon>
        <taxon>Aquificota</taxon>
        <taxon>Aquificia</taxon>
        <taxon>Desulfurobacteriales</taxon>
        <taxon>Desulfurobacteriaceae</taxon>
        <taxon>Desulfurobacterium</taxon>
    </lineage>
</organism>
<sequence length="312" mass="34826">MRKALTLLELLVAIFAATLVMSAVYVVYTNLLGTYTQESSYQTSDIKRVLGLEILRQDIEHAGLGVGINETALPIEWNSTKAELTLRSLYDILDQKTSAWQIIDCSSSSANILVNKFFPGLSVTKAVYLSINGTIKSGLANYLTCPGNGTYIVYPAFITAAPSACFLQYCRGITYQILNVGVPDYCANGTGELVRGIKGTSQQDPILDCVADFDVRFDWDLNGDGIIEQNEKYLPISKIGTLSAAEERKRLKLVTVFVVVQQGKRNRKYKFVNQLKNNGVDFSNRVKAKVGKNWQQYDWRLIRFSVKPMDLM</sequence>
<gene>
    <name evidence="1" type="ORF">BLW93_00805</name>
</gene>
<dbReference type="STRING" id="1914305.BLW93_00805"/>
<dbReference type="OrthoDB" id="5430888at2"/>
<keyword evidence="2" id="KW-1185">Reference proteome</keyword>
<proteinExistence type="predicted"/>
<protein>
    <recommendedName>
        <fullName evidence="3">Prepilin-type N-terminal cleavage/methylation domain-containing protein</fullName>
    </recommendedName>
</protein>
<dbReference type="EMBL" id="MOEN01000002">
    <property type="protein sequence ID" value="OMH41241.1"/>
    <property type="molecule type" value="Genomic_DNA"/>
</dbReference>
<name>A0A1R1MN41_9BACT</name>
<evidence type="ECO:0000313" key="2">
    <source>
        <dbReference type="Proteomes" id="UP000187408"/>
    </source>
</evidence>
<comment type="caution">
    <text evidence="1">The sequence shown here is derived from an EMBL/GenBank/DDBJ whole genome shotgun (WGS) entry which is preliminary data.</text>
</comment>
<evidence type="ECO:0000313" key="1">
    <source>
        <dbReference type="EMBL" id="OMH41241.1"/>
    </source>
</evidence>
<dbReference type="AlphaFoldDB" id="A0A1R1MN41"/>
<dbReference type="RefSeq" id="WP_076712213.1">
    <property type="nucleotide sequence ID" value="NZ_MOEN01000002.1"/>
</dbReference>
<reference evidence="1 2" key="1">
    <citation type="submission" date="2016-10" db="EMBL/GenBank/DDBJ databases">
        <title>Genome sequence of a sulfur-reducing bacterium Desulfurobacterium indicum K6013.</title>
        <authorList>
            <person name="Cao J."/>
            <person name="Shao Z."/>
            <person name="Alain K."/>
            <person name="Jebbar M."/>
        </authorList>
    </citation>
    <scope>NUCLEOTIDE SEQUENCE [LARGE SCALE GENOMIC DNA]</scope>
    <source>
        <strain evidence="1 2">K6013</strain>
    </source>
</reference>
<dbReference type="Proteomes" id="UP000187408">
    <property type="component" value="Unassembled WGS sequence"/>
</dbReference>